<dbReference type="AlphaFoldDB" id="A0A2A4FEL6"/>
<protein>
    <submittedName>
        <fullName evidence="4">D-arabinitol 4-dehydrogenase</fullName>
    </submittedName>
</protein>
<dbReference type="InterPro" id="IPR050988">
    <property type="entry name" value="Mannitol_DH/Oxidoreductase"/>
</dbReference>
<sequence>MSESSPARAPVLLHIGAGSFHRAHQAWYLHRVNAAVPAAERWSLVVGNIRDDMRATMDALAAQHGAYTLETVTPQGERAYETIRAITRVLPWSIDLAALIDAGADPACRIVSFTVTESGYYLDEHNRLDLANPDLAADLQGARTTLYGALAALLAERMKRGAGPLTLQSCDNLRSNSARFRAGMREFLERRGARDLLDWFDAHVACPSAMVDRITPRPTADVRERVRAATGVDDACPVMGESFIQWVIEDRFAAGRPRWELAGAELVDDVHPYEEAKIRLLNATHSCIAWAGTLAGHTYIHEGTHDAAIRRFAHDYATQDVIPCLTHLGPSPLDLARYRDVVLERFGNPYVLDTNQRVAADGFSKLPGFIAPTLAECIARGAAPVATAVLPALFLRFLERWARGALPYAYQDGVMDEGVARAIVAARDPVAALCVERQLWGALAGNAALVDAVRAGLARVDSWLARR</sequence>
<dbReference type="InterPro" id="IPR036291">
    <property type="entry name" value="NAD(P)-bd_dom_sf"/>
</dbReference>
<evidence type="ECO:0000259" key="3">
    <source>
        <dbReference type="Pfam" id="PF08125"/>
    </source>
</evidence>
<keyword evidence="1" id="KW-0560">Oxidoreductase</keyword>
<dbReference type="PRINTS" id="PR00084">
    <property type="entry name" value="MTLDHDRGNASE"/>
</dbReference>
<dbReference type="GO" id="GO:0008866">
    <property type="term" value="F:fructuronate reductase activity"/>
    <property type="evidence" value="ECO:0007669"/>
    <property type="project" value="TreeGrafter"/>
</dbReference>
<dbReference type="Proteomes" id="UP000217994">
    <property type="component" value="Unassembled WGS sequence"/>
</dbReference>
<dbReference type="NCBIfam" id="NF043014">
    <property type="entry name" value="DArabDhDalD"/>
    <property type="match status" value="1"/>
</dbReference>
<dbReference type="GeneID" id="69005754"/>
<proteinExistence type="predicted"/>
<dbReference type="InterPro" id="IPR008927">
    <property type="entry name" value="6-PGluconate_DH-like_C_sf"/>
</dbReference>
<dbReference type="Gene3D" id="3.40.50.720">
    <property type="entry name" value="NAD(P)-binding Rossmann-like Domain"/>
    <property type="match status" value="1"/>
</dbReference>
<dbReference type="Pfam" id="PF01232">
    <property type="entry name" value="Mannitol_dh"/>
    <property type="match status" value="1"/>
</dbReference>
<organism evidence="4 5">
    <name type="scientific">Burkholderia ubonensis subsp. mesacidophila</name>
    <dbReference type="NCBI Taxonomy" id="265293"/>
    <lineage>
        <taxon>Bacteria</taxon>
        <taxon>Pseudomonadati</taxon>
        <taxon>Pseudomonadota</taxon>
        <taxon>Betaproteobacteria</taxon>
        <taxon>Burkholderiales</taxon>
        <taxon>Burkholderiaceae</taxon>
        <taxon>Burkholderia</taxon>
        <taxon>Burkholderia cepacia complex</taxon>
    </lineage>
</organism>
<comment type="caution">
    <text evidence="4">The sequence shown here is derived from an EMBL/GenBank/DDBJ whole genome shotgun (WGS) entry which is preliminary data.</text>
</comment>
<dbReference type="InterPro" id="IPR000669">
    <property type="entry name" value="Mannitol_DH"/>
</dbReference>
<name>A0A2A4FEL6_9BURK</name>
<evidence type="ECO:0000313" key="4">
    <source>
        <dbReference type="EMBL" id="PCE31831.1"/>
    </source>
</evidence>
<evidence type="ECO:0000256" key="1">
    <source>
        <dbReference type="ARBA" id="ARBA00023002"/>
    </source>
</evidence>
<evidence type="ECO:0000313" key="5">
    <source>
        <dbReference type="Proteomes" id="UP000217994"/>
    </source>
</evidence>
<accession>A0A2A4FEL6</accession>
<dbReference type="GO" id="GO:0042840">
    <property type="term" value="P:D-glucuronate catabolic process"/>
    <property type="evidence" value="ECO:0007669"/>
    <property type="project" value="TreeGrafter"/>
</dbReference>
<dbReference type="PANTHER" id="PTHR43362">
    <property type="entry name" value="MANNITOL DEHYDROGENASE DSF1-RELATED"/>
    <property type="match status" value="1"/>
</dbReference>
<dbReference type="InterPro" id="IPR013328">
    <property type="entry name" value="6PGD_dom2"/>
</dbReference>
<dbReference type="SUPFAM" id="SSF48179">
    <property type="entry name" value="6-phosphogluconate dehydrogenase C-terminal domain-like"/>
    <property type="match status" value="1"/>
</dbReference>
<feature type="domain" description="Mannitol dehydrogenase N-terminal" evidence="2">
    <location>
        <begin position="12"/>
        <end position="260"/>
    </location>
</feature>
<dbReference type="InterPro" id="IPR013131">
    <property type="entry name" value="Mannitol_DH_N"/>
</dbReference>
<dbReference type="Pfam" id="PF08125">
    <property type="entry name" value="Mannitol_dh_C"/>
    <property type="match status" value="1"/>
</dbReference>
<dbReference type="RefSeq" id="WP_084905169.1">
    <property type="nucleotide sequence ID" value="NZ_CP020737.1"/>
</dbReference>
<evidence type="ECO:0000259" key="2">
    <source>
        <dbReference type="Pfam" id="PF01232"/>
    </source>
</evidence>
<dbReference type="EMBL" id="MTZU01000037">
    <property type="protein sequence ID" value="PCE31831.1"/>
    <property type="molecule type" value="Genomic_DNA"/>
</dbReference>
<dbReference type="SUPFAM" id="SSF51735">
    <property type="entry name" value="NAD(P)-binding Rossmann-fold domains"/>
    <property type="match status" value="1"/>
</dbReference>
<dbReference type="InterPro" id="IPR013118">
    <property type="entry name" value="Mannitol_DH_C"/>
</dbReference>
<dbReference type="Gene3D" id="1.10.1040.10">
    <property type="entry name" value="N-(1-d-carboxylethyl)-l-norvaline Dehydrogenase, domain 2"/>
    <property type="match status" value="1"/>
</dbReference>
<feature type="domain" description="Mannitol dehydrogenase C-terminal" evidence="3">
    <location>
        <begin position="269"/>
        <end position="458"/>
    </location>
</feature>
<reference evidence="4 5" key="1">
    <citation type="submission" date="2017-01" db="EMBL/GenBank/DDBJ databases">
        <title>Whole-Genome Shotgun Sequencing of Two beta-Proteobacterial Species in Search of the Bulgecin Biosynthetic Cluster.</title>
        <authorList>
            <person name="Horsman M.E."/>
            <person name="Marous D.R."/>
            <person name="Li R."/>
            <person name="Oliver R.A."/>
            <person name="Byun B."/>
            <person name="Emrich S.J."/>
            <person name="Boggess B."/>
            <person name="Townsend C.A."/>
            <person name="Mobashery S."/>
        </authorList>
    </citation>
    <scope>NUCLEOTIDE SEQUENCE [LARGE SCALE GENOMIC DNA]</scope>
    <source>
        <strain evidence="4 5">ATCC 31433</strain>
    </source>
</reference>
<dbReference type="PANTHER" id="PTHR43362:SF7">
    <property type="entry name" value="D-MANNONATE OXIDOREDUCTASE"/>
    <property type="match status" value="1"/>
</dbReference>
<dbReference type="InterPro" id="IPR050025">
    <property type="entry name" value="DalD"/>
</dbReference>
<gene>
    <name evidence="4" type="ORF">BZL54_13890</name>
</gene>